<feature type="domain" description="Reverse transcriptase zinc-binding" evidence="1">
    <location>
        <begin position="134"/>
        <end position="193"/>
    </location>
</feature>
<dbReference type="EMBL" id="JAZDWU010000009">
    <property type="protein sequence ID" value="KAK9992584.1"/>
    <property type="molecule type" value="Genomic_DNA"/>
</dbReference>
<dbReference type="AlphaFoldDB" id="A0AAW2C6J0"/>
<protein>
    <recommendedName>
        <fullName evidence="1">Reverse transcriptase zinc-binding domain-containing protein</fullName>
    </recommendedName>
</protein>
<evidence type="ECO:0000313" key="2">
    <source>
        <dbReference type="EMBL" id="KAK9992584.1"/>
    </source>
</evidence>
<dbReference type="Proteomes" id="UP001459277">
    <property type="component" value="Unassembled WGS sequence"/>
</dbReference>
<reference evidence="2 3" key="1">
    <citation type="submission" date="2024-01" db="EMBL/GenBank/DDBJ databases">
        <title>A telomere-to-telomere, gap-free genome of sweet tea (Lithocarpus litseifolius).</title>
        <authorList>
            <person name="Zhou J."/>
        </authorList>
    </citation>
    <scope>NUCLEOTIDE SEQUENCE [LARGE SCALE GENOMIC DNA]</scope>
    <source>
        <strain evidence="2">Zhou-2022a</strain>
        <tissue evidence="2">Leaf</tissue>
    </source>
</reference>
<evidence type="ECO:0000313" key="3">
    <source>
        <dbReference type="Proteomes" id="UP001459277"/>
    </source>
</evidence>
<dbReference type="InterPro" id="IPR026960">
    <property type="entry name" value="RVT-Znf"/>
</dbReference>
<evidence type="ECO:0000259" key="1">
    <source>
        <dbReference type="Pfam" id="PF13966"/>
    </source>
</evidence>
<sequence>MDAELGHNPSFMWRSLLAARDLIREGSLWKIGNGQSVQVNCNKWLPHPPLFKPGANTHMKVADLIHHRTMQWNRPLLQATFMQSTQKDILRIPLSNTHAMDRLYWKENKAQQVTVRTAYSVVLRLQGEPGPEHSSIPPKVCNFVWKACTDILPTRAHLYRRKVPIDPPCLICGQIDETVGHALWECPLAKNVWAVDQGRL</sequence>
<keyword evidence="3" id="KW-1185">Reference proteome</keyword>
<accession>A0AAW2C6J0</accession>
<name>A0AAW2C6J0_9ROSI</name>
<dbReference type="Pfam" id="PF13966">
    <property type="entry name" value="zf-RVT"/>
    <property type="match status" value="1"/>
</dbReference>
<proteinExistence type="predicted"/>
<gene>
    <name evidence="2" type="ORF">SO802_027569</name>
</gene>
<comment type="caution">
    <text evidence="2">The sequence shown here is derived from an EMBL/GenBank/DDBJ whole genome shotgun (WGS) entry which is preliminary data.</text>
</comment>
<organism evidence="2 3">
    <name type="scientific">Lithocarpus litseifolius</name>
    <dbReference type="NCBI Taxonomy" id="425828"/>
    <lineage>
        <taxon>Eukaryota</taxon>
        <taxon>Viridiplantae</taxon>
        <taxon>Streptophyta</taxon>
        <taxon>Embryophyta</taxon>
        <taxon>Tracheophyta</taxon>
        <taxon>Spermatophyta</taxon>
        <taxon>Magnoliopsida</taxon>
        <taxon>eudicotyledons</taxon>
        <taxon>Gunneridae</taxon>
        <taxon>Pentapetalae</taxon>
        <taxon>rosids</taxon>
        <taxon>fabids</taxon>
        <taxon>Fagales</taxon>
        <taxon>Fagaceae</taxon>
        <taxon>Lithocarpus</taxon>
    </lineage>
</organism>